<keyword evidence="1" id="KW-0449">Lipoprotein</keyword>
<dbReference type="SUPFAM" id="SSF48452">
    <property type="entry name" value="TPR-like"/>
    <property type="match status" value="1"/>
</dbReference>
<dbReference type="Pfam" id="PF12771">
    <property type="entry name" value="SusD-like_2"/>
    <property type="match status" value="1"/>
</dbReference>
<evidence type="ECO:0000313" key="1">
    <source>
        <dbReference type="EMBL" id="RHK11743.1"/>
    </source>
</evidence>
<dbReference type="PROSITE" id="PS51257">
    <property type="entry name" value="PROKAR_LIPOPROTEIN"/>
    <property type="match status" value="1"/>
</dbReference>
<evidence type="ECO:0000313" key="2">
    <source>
        <dbReference type="Proteomes" id="UP000286211"/>
    </source>
</evidence>
<reference evidence="1 2" key="1">
    <citation type="submission" date="2018-08" db="EMBL/GenBank/DDBJ databases">
        <title>A genome reference for cultivated species of the human gut microbiota.</title>
        <authorList>
            <person name="Zou Y."/>
            <person name="Xue W."/>
            <person name="Luo G."/>
        </authorList>
    </citation>
    <scope>NUCLEOTIDE SEQUENCE [LARGE SCALE GENOMIC DNA]</scope>
    <source>
        <strain evidence="1 2">AF46-2NS</strain>
    </source>
</reference>
<organism evidence="1 2">
    <name type="scientific">Segatella copri</name>
    <dbReference type="NCBI Taxonomy" id="165179"/>
    <lineage>
        <taxon>Bacteria</taxon>
        <taxon>Pseudomonadati</taxon>
        <taxon>Bacteroidota</taxon>
        <taxon>Bacteroidia</taxon>
        <taxon>Bacteroidales</taxon>
        <taxon>Prevotellaceae</taxon>
        <taxon>Segatella</taxon>
    </lineage>
</organism>
<dbReference type="Gene3D" id="1.25.40.390">
    <property type="match status" value="1"/>
</dbReference>
<dbReference type="EMBL" id="QRNB01000013">
    <property type="protein sequence ID" value="RHK11743.1"/>
    <property type="molecule type" value="Genomic_DNA"/>
</dbReference>
<sequence>MKLKNIFGILAISAVSMMTVSCSDDIMDRINRDEAHPGGNAVTANIQLSDAIVASVFTTNCGNFAWYASIYTEQTFGTGNNQAKNAELRNVNEIAASSTFDNEWNGTYLNLNNIKQLIAKCDEGGVSVGQSDIQGMGQVLAAYNWSILTDLFGDIPCSKALTDGVSAPALDKQEDIYNHCFTLLDAAITNFDKAIAGKMKNAGAQDVLFANDNAKWRGLAHALKARLYLHELGRATDKNAQLTNVLTEANAAIADGFDGATLNVFDGNANVNSWSAYWNSRDYIASTTTVNDLLTARQDPREPIYHYDIYYKFYGPRYGFQPSTTICTPGNESQATRQYYNAPEWLSYGCDGGAVGSHMFSKSELYFIIAEVKARLGQDAKADFETAVKASMEDYAASSGETISDDAVSVYLAGETATKFAADPLSEILVQKYIAQTRDEQLETYNDMRRCKYLDGSYPVTMTNPRNTQANANRWPLRLPYGSSDVLSNPNVKEAFGSGNDAGKYIFTENVWWAGGNR</sequence>
<dbReference type="Proteomes" id="UP000286211">
    <property type="component" value="Unassembled WGS sequence"/>
</dbReference>
<protein>
    <submittedName>
        <fullName evidence="1">SusD/RagB family nutrient-binding outer membrane lipoprotein</fullName>
    </submittedName>
</protein>
<dbReference type="AlphaFoldDB" id="A0A3R6IMD3"/>
<gene>
    <name evidence="1" type="ORF">DW079_03995</name>
</gene>
<dbReference type="InterPro" id="IPR041662">
    <property type="entry name" value="SusD-like_2"/>
</dbReference>
<dbReference type="InterPro" id="IPR011990">
    <property type="entry name" value="TPR-like_helical_dom_sf"/>
</dbReference>
<comment type="caution">
    <text evidence="1">The sequence shown here is derived from an EMBL/GenBank/DDBJ whole genome shotgun (WGS) entry which is preliminary data.</text>
</comment>
<name>A0A3R6IMD3_9BACT</name>
<accession>A0A3R6IMD3</accession>
<proteinExistence type="predicted"/>